<dbReference type="Proteomes" id="UP000602004">
    <property type="component" value="Unassembled WGS sequence"/>
</dbReference>
<comment type="caution">
    <text evidence="1">The sequence shown here is derived from an EMBL/GenBank/DDBJ whole genome shotgun (WGS) entry which is preliminary data.</text>
</comment>
<sequence>MPTENIYRIRRQNLPAASTKSRLDFCGEEPSVNDIDFECTTCGKCCHDLRLALTIAEAIVWLERGGHMELICEAIPWPVEPEPGNAQAAYKRARSSPAMSGSLPVRISIVLAAAFDGACPNLRADMRCGIYEERPLVCRIYPAEINPFVDLAPENKACPSDAWRNKPLQRQGILVDAAIVEQVAQSRRANQLEAPLRMQACLELGLNHAALANEGFVMVSPDSEALLTVLRKIHATAESQDAAAQWTFVSNRAGTLETLLSVGATGRLAEPTPAGNSRYHGFFPPS</sequence>
<evidence type="ECO:0000313" key="1">
    <source>
        <dbReference type="EMBL" id="GGC46624.1"/>
    </source>
</evidence>
<dbReference type="Pfam" id="PF03692">
    <property type="entry name" value="CxxCxxCC"/>
    <property type="match status" value="1"/>
</dbReference>
<organism evidence="1 2">
    <name type="scientific">Paraburkholderia caffeinilytica</name>
    <dbReference type="NCBI Taxonomy" id="1761016"/>
    <lineage>
        <taxon>Bacteria</taxon>
        <taxon>Pseudomonadati</taxon>
        <taxon>Pseudomonadota</taxon>
        <taxon>Betaproteobacteria</taxon>
        <taxon>Burkholderiales</taxon>
        <taxon>Burkholderiaceae</taxon>
        <taxon>Paraburkholderia</taxon>
    </lineage>
</organism>
<reference evidence="2" key="1">
    <citation type="journal article" date="2019" name="Int. J. Syst. Evol. Microbiol.">
        <title>The Global Catalogue of Microorganisms (GCM) 10K type strain sequencing project: providing services to taxonomists for standard genome sequencing and annotation.</title>
        <authorList>
            <consortium name="The Broad Institute Genomics Platform"/>
            <consortium name="The Broad Institute Genome Sequencing Center for Infectious Disease"/>
            <person name="Wu L."/>
            <person name="Ma J."/>
        </authorList>
    </citation>
    <scope>NUCLEOTIDE SEQUENCE [LARGE SCALE GENOMIC DNA]</scope>
    <source>
        <strain evidence="2">CGMCC 1.15103</strain>
    </source>
</reference>
<name>A0ABQ1MU70_9BURK</name>
<accession>A0ABQ1MU70</accession>
<gene>
    <name evidence="1" type="ORF">GCM10011400_37270</name>
</gene>
<protein>
    <submittedName>
        <fullName evidence="1">Fe-S oxidoreductase</fullName>
    </submittedName>
</protein>
<proteinExistence type="predicted"/>
<dbReference type="InterPro" id="IPR005358">
    <property type="entry name" value="Puta_zinc/iron-chelating_dom"/>
</dbReference>
<keyword evidence="2" id="KW-1185">Reference proteome</keyword>
<evidence type="ECO:0000313" key="2">
    <source>
        <dbReference type="Proteomes" id="UP000602004"/>
    </source>
</evidence>
<dbReference type="PANTHER" id="PTHR35866">
    <property type="entry name" value="PUTATIVE-RELATED"/>
    <property type="match status" value="1"/>
</dbReference>
<dbReference type="PANTHER" id="PTHR35866:SF2">
    <property type="entry name" value="YKGJ FAMILY CYSTEINE CLUSTER PROTEIN"/>
    <property type="match status" value="1"/>
</dbReference>
<dbReference type="EMBL" id="BMHL01000006">
    <property type="protein sequence ID" value="GGC46624.1"/>
    <property type="molecule type" value="Genomic_DNA"/>
</dbReference>